<name>A0A0Q0CFX2_PSEA0</name>
<protein>
    <submittedName>
        <fullName evidence="2">Amino acid adenylation</fullName>
    </submittedName>
</protein>
<evidence type="ECO:0000313" key="3">
    <source>
        <dbReference type="Proteomes" id="UP000050266"/>
    </source>
</evidence>
<feature type="non-terminal residue" evidence="2">
    <location>
        <position position="1"/>
    </location>
</feature>
<sequence>TDERKKKLIEEFKPCFEKRIRLLDLLGRYSPNEDPYSGTCLPIRINEEITTKIRGVAKSNGVTVYVAMLAAWVMTMFKLTGQDEILAASPVSNRSYAGTEPIIGFFVDIAFVSINIADTPTIAKLLQVVKEKTLEWHGVNIVPFNEIVKYFNPSRIGLETPLVSEIFNWVGFYENEPCHMFCLGGIDTVTIRDSSILKSHFDIEVTLREEENCISGHLIYRNCRFEPDAIQYLIVQFMRFVSAVSENPGIPLCNLFKNKQNLE</sequence>
<evidence type="ECO:0000313" key="2">
    <source>
        <dbReference type="EMBL" id="KPZ10172.1"/>
    </source>
</evidence>
<dbReference type="GO" id="GO:0043041">
    <property type="term" value="P:amino acid activation for nonribosomal peptide biosynthetic process"/>
    <property type="evidence" value="ECO:0007669"/>
    <property type="project" value="TreeGrafter"/>
</dbReference>
<dbReference type="GO" id="GO:0031177">
    <property type="term" value="F:phosphopantetheine binding"/>
    <property type="evidence" value="ECO:0007669"/>
    <property type="project" value="TreeGrafter"/>
</dbReference>
<dbReference type="GO" id="GO:0003824">
    <property type="term" value="F:catalytic activity"/>
    <property type="evidence" value="ECO:0007669"/>
    <property type="project" value="InterPro"/>
</dbReference>
<dbReference type="AlphaFoldDB" id="A0A0Q0CFX2"/>
<dbReference type="RefSeq" id="WP_158659480.1">
    <property type="nucleotide sequence ID" value="NZ_LJRQ01000286.1"/>
</dbReference>
<feature type="domain" description="Condensation" evidence="1">
    <location>
        <begin position="16"/>
        <end position="251"/>
    </location>
</feature>
<dbReference type="InterPro" id="IPR023213">
    <property type="entry name" value="CAT-like_dom_sf"/>
</dbReference>
<dbReference type="Proteomes" id="UP000050266">
    <property type="component" value="Unassembled WGS sequence"/>
</dbReference>
<gene>
    <name evidence="2" type="ORF">ALO41_03323</name>
</gene>
<evidence type="ECO:0000259" key="1">
    <source>
        <dbReference type="Pfam" id="PF00668"/>
    </source>
</evidence>
<dbReference type="PANTHER" id="PTHR45527">
    <property type="entry name" value="NONRIBOSOMAL PEPTIDE SYNTHETASE"/>
    <property type="match status" value="1"/>
</dbReference>
<dbReference type="PANTHER" id="PTHR45527:SF1">
    <property type="entry name" value="FATTY ACID SYNTHASE"/>
    <property type="match status" value="1"/>
</dbReference>
<dbReference type="Gene3D" id="3.30.559.10">
    <property type="entry name" value="Chloramphenicol acetyltransferase-like domain"/>
    <property type="match status" value="1"/>
</dbReference>
<dbReference type="Pfam" id="PF00668">
    <property type="entry name" value="Condensation"/>
    <property type="match status" value="1"/>
</dbReference>
<dbReference type="InterPro" id="IPR001242">
    <property type="entry name" value="Condensation_dom"/>
</dbReference>
<dbReference type="EMBL" id="LJRQ01000286">
    <property type="protein sequence ID" value="KPZ10172.1"/>
    <property type="molecule type" value="Genomic_DNA"/>
</dbReference>
<comment type="caution">
    <text evidence="2">The sequence shown here is derived from an EMBL/GenBank/DDBJ whole genome shotgun (WGS) entry which is preliminary data.</text>
</comment>
<dbReference type="Gene3D" id="3.30.559.30">
    <property type="entry name" value="Nonribosomal peptide synthetase, condensation domain"/>
    <property type="match status" value="1"/>
</dbReference>
<proteinExistence type="predicted"/>
<dbReference type="GO" id="GO:0044550">
    <property type="term" value="P:secondary metabolite biosynthetic process"/>
    <property type="evidence" value="ECO:0007669"/>
    <property type="project" value="TreeGrafter"/>
</dbReference>
<reference evidence="2 3" key="1">
    <citation type="submission" date="2015-09" db="EMBL/GenBank/DDBJ databases">
        <title>Genome announcement of multiple Pseudomonas syringae strains.</title>
        <authorList>
            <person name="Thakur S."/>
            <person name="Wang P.W."/>
            <person name="Gong Y."/>
            <person name="Weir B.S."/>
            <person name="Guttman D.S."/>
        </authorList>
    </citation>
    <scope>NUCLEOTIDE SEQUENCE [LARGE SCALE GENOMIC DNA]</scope>
    <source>
        <strain evidence="2 3">ICMP3962</strain>
    </source>
</reference>
<dbReference type="SUPFAM" id="SSF52777">
    <property type="entry name" value="CoA-dependent acyltransferases"/>
    <property type="match status" value="1"/>
</dbReference>
<accession>A0A0Q0CFX2</accession>
<dbReference type="PATRIC" id="fig|251720.4.peg.4692"/>
<organism evidence="2 3">
    <name type="scientific">Pseudomonas amygdali pv. ulmi</name>
    <dbReference type="NCBI Taxonomy" id="251720"/>
    <lineage>
        <taxon>Bacteria</taxon>
        <taxon>Pseudomonadati</taxon>
        <taxon>Pseudomonadota</taxon>
        <taxon>Gammaproteobacteria</taxon>
        <taxon>Pseudomonadales</taxon>
        <taxon>Pseudomonadaceae</taxon>
        <taxon>Pseudomonas</taxon>
        <taxon>Pseudomonas amygdali</taxon>
    </lineage>
</organism>
<dbReference type="GO" id="GO:0005829">
    <property type="term" value="C:cytosol"/>
    <property type="evidence" value="ECO:0007669"/>
    <property type="project" value="TreeGrafter"/>
</dbReference>